<protein>
    <submittedName>
        <fullName evidence="2">Cobaltochelatase subunit CobN</fullName>
    </submittedName>
</protein>
<dbReference type="PANTHER" id="PTHR44119:SF7">
    <property type="entry name" value="MAGNESIUM CHELATASE SUBUNIT"/>
    <property type="match status" value="1"/>
</dbReference>
<accession>A0A9Y2AGR4</accession>
<sequence length="1278" mass="144396">MKLAILLESHQMMSFLEAKQEMKEVEINLAIIDRLSDPVFRKEYLTYLAEQADLIFLIPSTHGVWEEVSMQLKIIGQNKPMLSTSHRPEFSIFTTVNEKFPTIVQAYLTIGGKENVKNALYFLLKEILGAKVQVNAPQAVAWQGIYVPQKAIVLENLEEYLTNPVLYQEERKTIGILFSRSMWLNHDTGIVDALIKEIHANGYNALPVFSVDRHDPKNGRQDNIAIIENYFMKNKRPVIDVCIDLQVLFLISRNRKEKIEEHPGYTLLQELNVPIFKGVIMNSQTEGEWRKNPFGIPTTSIVTSITMPECSGVIEPIVIGALKETTQADGDEIPSHVPILERIQFLCRRIKKWMVLRGKNNGEKKIVFILHNSVCHGVELTVGAATGLNALESLVRLMKKMKLAGYQVGSIPDSGEKLIELIMDRKAISDFRWTPVEEIVKKGGVWKSISVDEYLSWFNHFPKSVQKEMTETWGNPPGEEQEEVPPAMVYDQKILVTGVQFGNVLVCVQPKRGCAGARCDGKVCKILHNPLCPPTHQYVATYRCFEEMWGADAVVHVGTHGSLEFLPGKSIGLTESCYPELTLGTMPNFYLYNTDNPAEGAIAKRKSYATLIGHMQVMMQNVAPYGAMEKLAVLLNAYARLNHEQKCRADTLRQKILSLAIAEKYLAEEKNEKDEEQTICHLHQKIVRLKHRMCPKGMHTLGKMPEGKEKMEYIRMVLAYDGGAEGNLSRLIAEIIGLDYDELLEKPYSYSQAFAKTYDELLDAIAEYEKEFIAMFIIGNEHSELVARFILGEQIKSYEKISKLDCWQQRIKKMSLDIDASDEIQGILQGLTGGYLPTGPAGLIIRGRSNVLPTGRNFYSVDPTGIPTKAAWKIGQNLAEELILRYQKESGRYPENCAIVLWASDCMWSDGEVVAQILALLGVVPKWNESGKIQGFTVQAIDELKRPRIDVTLRISGVLRDAYPNIPEYLNEVIQTVARLPEPIHENFVRKHTLENLAEDTPESWEIAATRIFGGQENTYGTGINLAILASAWQNEQDLADVFLTWSAHLYGSNGSAKTSLQQLKNQLATVDLIYNKSSNDAHDLLGSASHFSYMGGLATTAKLLQKNREIKMYYGDTRNERKVRIASLDEEIAETVQTRLFNPQWMEGMKENGYKGAGEIAKRIANVYGWDATSGAVGDWIFDAIAQTYIMDKDMQAWFKEHNPWAMEDINRRMLEAVQRNLWKPENEVLEALKKSHLEVEGWMEESVGEIDGDFQGSAVNLYTPEDVPAWKARLLK</sequence>
<evidence type="ECO:0000313" key="3">
    <source>
        <dbReference type="Proteomes" id="UP001243623"/>
    </source>
</evidence>
<dbReference type="CDD" id="cd10150">
    <property type="entry name" value="CobN_like"/>
    <property type="match status" value="1"/>
</dbReference>
<name>A0A9Y2AGR4_9FIRM</name>
<dbReference type="KEGG" id="sgbi:P3F81_07810"/>
<evidence type="ECO:0000259" key="1">
    <source>
        <dbReference type="Pfam" id="PF02514"/>
    </source>
</evidence>
<dbReference type="Proteomes" id="UP001243623">
    <property type="component" value="Chromosome"/>
</dbReference>
<evidence type="ECO:0000313" key="2">
    <source>
        <dbReference type="EMBL" id="WIW69822.1"/>
    </source>
</evidence>
<feature type="domain" description="CobN/magnesium chelatase" evidence="1">
    <location>
        <begin position="106"/>
        <end position="1230"/>
    </location>
</feature>
<organism evidence="2 3">
    <name type="scientific">Selenobaculum gibii</name>
    <dbReference type="NCBI Taxonomy" id="3054208"/>
    <lineage>
        <taxon>Bacteria</taxon>
        <taxon>Bacillati</taxon>
        <taxon>Bacillota</taxon>
        <taxon>Negativicutes</taxon>
        <taxon>Selenomonadales</taxon>
        <taxon>Selenomonadaceae</taxon>
        <taxon>Selenobaculum</taxon>
    </lineage>
</organism>
<reference evidence="2" key="1">
    <citation type="submission" date="2023-03" db="EMBL/GenBank/DDBJ databases">
        <title>Selenobaculum gbiensis gen. nov. sp. nov., a new bacterium isolated from the gut microbiota of IBD patient.</title>
        <authorList>
            <person name="Yeo S."/>
            <person name="Park H."/>
            <person name="Huh C.S."/>
        </authorList>
    </citation>
    <scope>NUCLEOTIDE SEQUENCE</scope>
    <source>
        <strain evidence="2">ICN-92133</strain>
    </source>
</reference>
<dbReference type="RefSeq" id="WP_147669860.1">
    <property type="nucleotide sequence ID" value="NZ_CP120678.1"/>
</dbReference>
<dbReference type="InterPro" id="IPR003672">
    <property type="entry name" value="CobN/Mg_chltase"/>
</dbReference>
<dbReference type="AlphaFoldDB" id="A0A9Y2AGR4"/>
<dbReference type="EMBL" id="CP120678">
    <property type="protein sequence ID" value="WIW69822.1"/>
    <property type="molecule type" value="Genomic_DNA"/>
</dbReference>
<gene>
    <name evidence="2" type="ORF">P3F81_07810</name>
</gene>
<keyword evidence="3" id="KW-1185">Reference proteome</keyword>
<dbReference type="PANTHER" id="PTHR44119">
    <property type="entry name" value="MAGNESIUM-CHELATASE SUBUNIT CHLH, CHLOROPLASTIC"/>
    <property type="match status" value="1"/>
</dbReference>
<proteinExistence type="predicted"/>
<dbReference type="Pfam" id="PF02514">
    <property type="entry name" value="CobN-Mg_chel"/>
    <property type="match status" value="1"/>
</dbReference>